<accession>A0ABN5HUT1</accession>
<dbReference type="Proteomes" id="UP000238413">
    <property type="component" value="Chromosome"/>
</dbReference>
<evidence type="ECO:0000313" key="3">
    <source>
        <dbReference type="Proteomes" id="UP000238413"/>
    </source>
</evidence>
<evidence type="ECO:0000256" key="1">
    <source>
        <dbReference type="SAM" id="MobiDB-lite"/>
    </source>
</evidence>
<organism evidence="2 3">
    <name type="scientific">Streptomyces dengpaensis</name>
    <dbReference type="NCBI Taxonomy" id="2049881"/>
    <lineage>
        <taxon>Bacteria</taxon>
        <taxon>Bacillati</taxon>
        <taxon>Actinomycetota</taxon>
        <taxon>Actinomycetes</taxon>
        <taxon>Kitasatosporales</taxon>
        <taxon>Streptomycetaceae</taxon>
        <taxon>Streptomyces</taxon>
    </lineage>
</organism>
<name>A0ABN5HUT1_9ACTN</name>
<sequence length="67" mass="7525">MAARHHESDGFPACSRRHREASVGSVQPAGERIQVRYDVVDPLLRRADLLSQLLRIGYARDAPEQEA</sequence>
<dbReference type="EMBL" id="CP026652">
    <property type="protein sequence ID" value="AVH54843.1"/>
    <property type="molecule type" value="Genomic_DNA"/>
</dbReference>
<keyword evidence="3" id="KW-1185">Reference proteome</keyword>
<evidence type="ECO:0000313" key="2">
    <source>
        <dbReference type="EMBL" id="AVH54843.1"/>
    </source>
</evidence>
<protein>
    <recommendedName>
        <fullName evidence="4">Cation transporter</fullName>
    </recommendedName>
</protein>
<feature type="region of interest" description="Disordered" evidence="1">
    <location>
        <begin position="1"/>
        <end position="27"/>
    </location>
</feature>
<gene>
    <name evidence="2" type="ORF">C4B68_02425</name>
</gene>
<evidence type="ECO:0008006" key="4">
    <source>
        <dbReference type="Google" id="ProtNLM"/>
    </source>
</evidence>
<reference evidence="2 3" key="1">
    <citation type="submission" date="2018-02" db="EMBL/GenBank/DDBJ databases">
        <title>Complete genome sequence of Streptomyces dengpaensis, the producer of angucyclines.</title>
        <authorList>
            <person name="Yumei L."/>
        </authorList>
    </citation>
    <scope>NUCLEOTIDE SEQUENCE [LARGE SCALE GENOMIC DNA]</scope>
    <source>
        <strain evidence="2 3">XZHG99</strain>
    </source>
</reference>
<proteinExistence type="predicted"/>